<keyword evidence="7" id="KW-0067">ATP-binding</keyword>
<dbReference type="Gene3D" id="1.10.860.10">
    <property type="entry name" value="DNAb Helicase, Chain A"/>
    <property type="match status" value="1"/>
</dbReference>
<dbReference type="SMART" id="SM00382">
    <property type="entry name" value="AAA"/>
    <property type="match status" value="1"/>
</dbReference>
<dbReference type="SUPFAM" id="SSF52540">
    <property type="entry name" value="P-loop containing nucleoside triphosphate hydrolases"/>
    <property type="match status" value="1"/>
</dbReference>
<evidence type="ECO:0000256" key="8">
    <source>
        <dbReference type="ARBA" id="ARBA00023125"/>
    </source>
</evidence>
<keyword evidence="8" id="KW-0238">DNA-binding</keyword>
<keyword evidence="3" id="KW-0235">DNA replication</keyword>
<evidence type="ECO:0000256" key="5">
    <source>
        <dbReference type="ARBA" id="ARBA00022801"/>
    </source>
</evidence>
<evidence type="ECO:0000256" key="10">
    <source>
        <dbReference type="ARBA" id="ARBA00044969"/>
    </source>
</evidence>
<evidence type="ECO:0000313" key="14">
    <source>
        <dbReference type="EMBL" id="QJA80306.1"/>
    </source>
</evidence>
<feature type="domain" description="SF4 helicase" evidence="12">
    <location>
        <begin position="172"/>
        <end position="433"/>
    </location>
</feature>
<evidence type="ECO:0000256" key="2">
    <source>
        <dbReference type="ARBA" id="ARBA00022515"/>
    </source>
</evidence>
<dbReference type="GO" id="GO:0043139">
    <property type="term" value="F:5'-3' DNA helicase activity"/>
    <property type="evidence" value="ECO:0007669"/>
    <property type="project" value="UniProtKB-EC"/>
</dbReference>
<dbReference type="InterPro" id="IPR007693">
    <property type="entry name" value="DNA_helicase_DnaB-like_N"/>
</dbReference>
<dbReference type="Pfam" id="PF03796">
    <property type="entry name" value="DnaB_C"/>
    <property type="match status" value="1"/>
</dbReference>
<dbReference type="EMBL" id="MT142416">
    <property type="protein sequence ID" value="QJA80306.1"/>
    <property type="molecule type" value="Genomic_DNA"/>
</dbReference>
<comment type="similarity">
    <text evidence="1">Belongs to the helicase family. DnaB subfamily.</text>
</comment>
<protein>
    <recommendedName>
        <fullName evidence="10">DNA 5'-3' helicase</fullName>
        <ecNumber evidence="10">5.6.2.3</ecNumber>
    </recommendedName>
</protein>
<dbReference type="InterPro" id="IPR016136">
    <property type="entry name" value="DNA_helicase_N/primase_C"/>
</dbReference>
<evidence type="ECO:0000256" key="6">
    <source>
        <dbReference type="ARBA" id="ARBA00022806"/>
    </source>
</evidence>
<evidence type="ECO:0000256" key="3">
    <source>
        <dbReference type="ARBA" id="ARBA00022705"/>
    </source>
</evidence>
<accession>A0A6M3KEE3</accession>
<keyword evidence="5" id="KW-0378">Hydrolase</keyword>
<keyword evidence="6 14" id="KW-0347">Helicase</keyword>
<evidence type="ECO:0000313" key="13">
    <source>
        <dbReference type="EMBL" id="QJA61532.1"/>
    </source>
</evidence>
<dbReference type="InterPro" id="IPR027417">
    <property type="entry name" value="P-loop_NTPase"/>
</dbReference>
<keyword evidence="4" id="KW-0547">Nucleotide-binding</keyword>
<dbReference type="Gene3D" id="3.40.50.300">
    <property type="entry name" value="P-loop containing nucleotide triphosphate hydrolases"/>
    <property type="match status" value="1"/>
</dbReference>
<dbReference type="PROSITE" id="PS51199">
    <property type="entry name" value="SF4_HELICASE"/>
    <property type="match status" value="1"/>
</dbReference>
<evidence type="ECO:0000256" key="4">
    <source>
        <dbReference type="ARBA" id="ARBA00022741"/>
    </source>
</evidence>
<comment type="catalytic activity">
    <reaction evidence="11">
        <text>ATP + H2O = ADP + phosphate + H(+)</text>
        <dbReference type="Rhea" id="RHEA:13065"/>
        <dbReference type="ChEBI" id="CHEBI:15377"/>
        <dbReference type="ChEBI" id="CHEBI:15378"/>
        <dbReference type="ChEBI" id="CHEBI:30616"/>
        <dbReference type="ChEBI" id="CHEBI:43474"/>
        <dbReference type="ChEBI" id="CHEBI:456216"/>
        <dbReference type="EC" id="5.6.2.3"/>
    </reaction>
</comment>
<dbReference type="GO" id="GO:0016787">
    <property type="term" value="F:hydrolase activity"/>
    <property type="evidence" value="ECO:0007669"/>
    <property type="project" value="UniProtKB-KW"/>
</dbReference>
<evidence type="ECO:0000256" key="7">
    <source>
        <dbReference type="ARBA" id="ARBA00022840"/>
    </source>
</evidence>
<sequence length="434" mass="48720">MGMIEKLPPHDIEAEEAVIGSLLIDGDCMSKIAYSLDAADFYYEQDQALYQACQSLYQQRKKINSITVGHELQDNNKLESSGGVAHLSHLISICPTSLDVEHYAGVVKELSARRALIALSDRLATIGYDSVKDVPGKVSELVKDYLVKHSGMEEYITPKEAGGMVLDLIDKYNQPKWAMQWGFRDLDDLTSGIFPGELIIIGARPRIGKTQLMIDIAQNVLEAGKSVLFCSAEMTVAHILERRVARELGKPIKILRKYGVDADQMDRIVNLAGELSESNLYFLKHGASSLDIYNKALKIKESLGLDLVFIDYLQKLRDCYSEKENENVRIGRACQRVHDIAVDLDIPVICAAQFNRNQEYRSDDNKVPVISDLRGSGSIEQDADVILLLWRDGPKDPVLNIRMAKTRQVEPGDDIKLTWLKEKRRYADYTTGVE</sequence>
<dbReference type="GO" id="GO:1990077">
    <property type="term" value="C:primosome complex"/>
    <property type="evidence" value="ECO:0007669"/>
    <property type="project" value="UniProtKB-KW"/>
</dbReference>
<proteinExistence type="inferred from homology"/>
<dbReference type="PANTHER" id="PTHR30153:SF2">
    <property type="entry name" value="REPLICATIVE DNA HELICASE"/>
    <property type="match status" value="1"/>
</dbReference>
<dbReference type="EMBL" id="MT141444">
    <property type="protein sequence ID" value="QJA61532.1"/>
    <property type="molecule type" value="Genomic_DNA"/>
</dbReference>
<dbReference type="InterPro" id="IPR007694">
    <property type="entry name" value="DNA_helicase_DnaB-like_C"/>
</dbReference>
<dbReference type="SUPFAM" id="SSF48024">
    <property type="entry name" value="N-terminal domain of DnaB helicase"/>
    <property type="match status" value="1"/>
</dbReference>
<evidence type="ECO:0000256" key="11">
    <source>
        <dbReference type="ARBA" id="ARBA00048954"/>
    </source>
</evidence>
<dbReference type="GO" id="GO:0005524">
    <property type="term" value="F:ATP binding"/>
    <property type="evidence" value="ECO:0007669"/>
    <property type="project" value="UniProtKB-KW"/>
</dbReference>
<evidence type="ECO:0000259" key="12">
    <source>
        <dbReference type="PROSITE" id="PS51199"/>
    </source>
</evidence>
<reference evidence="14" key="1">
    <citation type="submission" date="2020-03" db="EMBL/GenBank/DDBJ databases">
        <title>The deep terrestrial virosphere.</title>
        <authorList>
            <person name="Holmfeldt K."/>
            <person name="Nilsson E."/>
            <person name="Simone D."/>
            <person name="Lopez-Fernandez M."/>
            <person name="Wu X."/>
            <person name="de Brujin I."/>
            <person name="Lundin D."/>
            <person name="Andersson A."/>
            <person name="Bertilsson S."/>
            <person name="Dopson M."/>
        </authorList>
    </citation>
    <scope>NUCLEOTIDE SEQUENCE</scope>
    <source>
        <strain evidence="14">MM415A00747</strain>
        <strain evidence="13">MM415B00927</strain>
    </source>
</reference>
<evidence type="ECO:0000256" key="9">
    <source>
        <dbReference type="ARBA" id="ARBA00023235"/>
    </source>
</evidence>
<dbReference type="InterPro" id="IPR003593">
    <property type="entry name" value="AAA+_ATPase"/>
</dbReference>
<keyword evidence="2" id="KW-0639">Primosome</keyword>
<dbReference type="Pfam" id="PF00772">
    <property type="entry name" value="DnaB"/>
    <property type="match status" value="1"/>
</dbReference>
<name>A0A6M3KEE3_9ZZZZ</name>
<gene>
    <name evidence="14" type="ORF">MM415A00747_0012</name>
    <name evidence="13" type="ORF">MM415B00927_0019</name>
</gene>
<dbReference type="GO" id="GO:0005829">
    <property type="term" value="C:cytosol"/>
    <property type="evidence" value="ECO:0007669"/>
    <property type="project" value="TreeGrafter"/>
</dbReference>
<organism evidence="14">
    <name type="scientific">viral metagenome</name>
    <dbReference type="NCBI Taxonomy" id="1070528"/>
    <lineage>
        <taxon>unclassified sequences</taxon>
        <taxon>metagenomes</taxon>
        <taxon>organismal metagenomes</taxon>
    </lineage>
</organism>
<dbReference type="GO" id="GO:0003677">
    <property type="term" value="F:DNA binding"/>
    <property type="evidence" value="ECO:0007669"/>
    <property type="project" value="UniProtKB-KW"/>
</dbReference>
<dbReference type="InterPro" id="IPR036185">
    <property type="entry name" value="DNA_heli_DnaB-like_N_sf"/>
</dbReference>
<keyword evidence="9" id="KW-0413">Isomerase</keyword>
<dbReference type="GO" id="GO:0006269">
    <property type="term" value="P:DNA replication, synthesis of primer"/>
    <property type="evidence" value="ECO:0007669"/>
    <property type="project" value="UniProtKB-KW"/>
</dbReference>
<dbReference type="EC" id="5.6.2.3" evidence="10"/>
<dbReference type="AlphaFoldDB" id="A0A6M3KEE3"/>
<evidence type="ECO:0000256" key="1">
    <source>
        <dbReference type="ARBA" id="ARBA00008428"/>
    </source>
</evidence>
<dbReference type="PANTHER" id="PTHR30153">
    <property type="entry name" value="REPLICATIVE DNA HELICASE DNAB"/>
    <property type="match status" value="1"/>
</dbReference>